<name>A0A151LZU7_ALLMI</name>
<dbReference type="SMART" id="SM00408">
    <property type="entry name" value="IGc2"/>
    <property type="match status" value="3"/>
</dbReference>
<dbReference type="Gene3D" id="2.60.40.10">
    <property type="entry name" value="Immunoglobulins"/>
    <property type="match status" value="3"/>
</dbReference>
<dbReference type="PANTHER" id="PTHR47633">
    <property type="entry name" value="IMMUNOGLOBULIN"/>
    <property type="match status" value="1"/>
</dbReference>
<organism evidence="6 7">
    <name type="scientific">Alligator mississippiensis</name>
    <name type="common">American alligator</name>
    <dbReference type="NCBI Taxonomy" id="8496"/>
    <lineage>
        <taxon>Eukaryota</taxon>
        <taxon>Metazoa</taxon>
        <taxon>Chordata</taxon>
        <taxon>Craniata</taxon>
        <taxon>Vertebrata</taxon>
        <taxon>Euteleostomi</taxon>
        <taxon>Archelosauria</taxon>
        <taxon>Archosauria</taxon>
        <taxon>Crocodylia</taxon>
        <taxon>Alligatoridae</taxon>
        <taxon>Alligatorinae</taxon>
        <taxon>Alligator</taxon>
    </lineage>
</organism>
<feature type="domain" description="Ig-like" evidence="5">
    <location>
        <begin position="441"/>
        <end position="529"/>
    </location>
</feature>
<dbReference type="FunFam" id="2.60.40.10:FF:000714">
    <property type="entry name" value="Titin novex-3"/>
    <property type="match status" value="1"/>
</dbReference>
<dbReference type="AlphaFoldDB" id="A0A151LZU7"/>
<evidence type="ECO:0000256" key="3">
    <source>
        <dbReference type="ARBA" id="ARBA00023319"/>
    </source>
</evidence>
<dbReference type="GO" id="GO:0005737">
    <property type="term" value="C:cytoplasm"/>
    <property type="evidence" value="ECO:0007669"/>
    <property type="project" value="UniProtKB-SubCell"/>
</dbReference>
<dbReference type="InterPro" id="IPR036179">
    <property type="entry name" value="Ig-like_dom_sf"/>
</dbReference>
<evidence type="ECO:0000256" key="2">
    <source>
        <dbReference type="ARBA" id="ARBA00022490"/>
    </source>
</evidence>
<dbReference type="InterPro" id="IPR013098">
    <property type="entry name" value="Ig_I-set"/>
</dbReference>
<evidence type="ECO:0000256" key="4">
    <source>
        <dbReference type="SAM" id="MobiDB-lite"/>
    </source>
</evidence>
<feature type="domain" description="Ig-like" evidence="5">
    <location>
        <begin position="232"/>
        <end position="324"/>
    </location>
</feature>
<protein>
    <recommendedName>
        <fullName evidence="5">Ig-like domain-containing protein</fullName>
    </recommendedName>
</protein>
<dbReference type="PROSITE" id="PS50835">
    <property type="entry name" value="IG_LIKE"/>
    <property type="match status" value="3"/>
</dbReference>
<keyword evidence="7" id="KW-1185">Reference proteome</keyword>
<accession>A0A151LZU7</accession>
<dbReference type="PANTHER" id="PTHR47633:SF14">
    <property type="entry name" value="IG-LIKE DOMAIN-CONTAINING PROTEIN"/>
    <property type="match status" value="1"/>
</dbReference>
<evidence type="ECO:0000313" key="7">
    <source>
        <dbReference type="Proteomes" id="UP000050525"/>
    </source>
</evidence>
<keyword evidence="3" id="KW-0393">Immunoglobulin domain</keyword>
<feature type="region of interest" description="Disordered" evidence="4">
    <location>
        <begin position="1"/>
        <end position="36"/>
    </location>
</feature>
<comment type="caution">
    <text evidence="6">The sequence shown here is derived from an EMBL/GenBank/DDBJ whole genome shotgun (WGS) entry which is preliminary data.</text>
</comment>
<dbReference type="Proteomes" id="UP000050525">
    <property type="component" value="Unassembled WGS sequence"/>
</dbReference>
<comment type="subcellular location">
    <subcellularLocation>
        <location evidence="1">Cytoplasm</location>
    </subcellularLocation>
</comment>
<dbReference type="InterPro" id="IPR007110">
    <property type="entry name" value="Ig-like_dom"/>
</dbReference>
<keyword evidence="2" id="KW-0963">Cytoplasm</keyword>
<dbReference type="InterPro" id="IPR003599">
    <property type="entry name" value="Ig_sub"/>
</dbReference>
<dbReference type="eggNOG" id="KOG0613">
    <property type="taxonomic scope" value="Eukaryota"/>
</dbReference>
<reference evidence="6 7" key="1">
    <citation type="journal article" date="2012" name="Genome Biol.">
        <title>Sequencing three crocodilian genomes to illuminate the evolution of archosaurs and amniotes.</title>
        <authorList>
            <person name="St John J.A."/>
            <person name="Braun E.L."/>
            <person name="Isberg S.R."/>
            <person name="Miles L.G."/>
            <person name="Chong A.Y."/>
            <person name="Gongora J."/>
            <person name="Dalzell P."/>
            <person name="Moran C."/>
            <person name="Bed'hom B."/>
            <person name="Abzhanov A."/>
            <person name="Burgess S.C."/>
            <person name="Cooksey A.M."/>
            <person name="Castoe T.A."/>
            <person name="Crawford N.G."/>
            <person name="Densmore L.D."/>
            <person name="Drew J.C."/>
            <person name="Edwards S.V."/>
            <person name="Faircloth B.C."/>
            <person name="Fujita M.K."/>
            <person name="Greenwold M.J."/>
            <person name="Hoffmann F.G."/>
            <person name="Howard J.M."/>
            <person name="Iguchi T."/>
            <person name="Janes D.E."/>
            <person name="Khan S.Y."/>
            <person name="Kohno S."/>
            <person name="de Koning A.J."/>
            <person name="Lance S.L."/>
            <person name="McCarthy F.M."/>
            <person name="McCormack J.E."/>
            <person name="Merchant M.E."/>
            <person name="Peterson D.G."/>
            <person name="Pollock D.D."/>
            <person name="Pourmand N."/>
            <person name="Raney B.J."/>
            <person name="Roessler K.A."/>
            <person name="Sanford J.R."/>
            <person name="Sawyer R.H."/>
            <person name="Schmidt C.J."/>
            <person name="Triplett E.W."/>
            <person name="Tuberville T.D."/>
            <person name="Venegas-Anaya M."/>
            <person name="Howard J.T."/>
            <person name="Jarvis E.D."/>
            <person name="Guillette L.J.Jr."/>
            <person name="Glenn T.C."/>
            <person name="Green R.E."/>
            <person name="Ray D.A."/>
        </authorList>
    </citation>
    <scope>NUCLEOTIDE SEQUENCE [LARGE SCALE GENOMIC DNA]</scope>
    <source>
        <strain evidence="6">KSC_2009_1</strain>
    </source>
</reference>
<proteinExistence type="predicted"/>
<evidence type="ECO:0000259" key="5">
    <source>
        <dbReference type="PROSITE" id="PS50835"/>
    </source>
</evidence>
<dbReference type="SMART" id="SM00409">
    <property type="entry name" value="IG"/>
    <property type="match status" value="3"/>
</dbReference>
<dbReference type="InterPro" id="IPR013783">
    <property type="entry name" value="Ig-like_fold"/>
</dbReference>
<dbReference type="InterPro" id="IPR003598">
    <property type="entry name" value="Ig_sub2"/>
</dbReference>
<evidence type="ECO:0000256" key="1">
    <source>
        <dbReference type="ARBA" id="ARBA00004496"/>
    </source>
</evidence>
<dbReference type="SUPFAM" id="SSF48726">
    <property type="entry name" value="Immunoglobulin"/>
    <property type="match status" value="3"/>
</dbReference>
<feature type="domain" description="Ig-like" evidence="5">
    <location>
        <begin position="35"/>
        <end position="127"/>
    </location>
</feature>
<gene>
    <name evidence="6" type="ORF">Y1Q_0011453</name>
</gene>
<dbReference type="FunFam" id="2.60.40.10:FF:000425">
    <property type="entry name" value="Myosin light chain kinase"/>
    <property type="match status" value="2"/>
</dbReference>
<dbReference type="STRING" id="8496.A0A151LZU7"/>
<dbReference type="EMBL" id="AKHW03006853">
    <property type="protein sequence ID" value="KYO17766.1"/>
    <property type="molecule type" value="Genomic_DNA"/>
</dbReference>
<evidence type="ECO:0000313" key="6">
    <source>
        <dbReference type="EMBL" id="KYO17766.1"/>
    </source>
</evidence>
<sequence length="531" mass="58185">MVHSPFQERSPSEDQGSELFDTPCEAMEPKGNEMPPAFIKPLTKRKVYENSTLGFTAEVTGFPVPLVKWYRNKSFLEQDQRIKIEKDGDTCILEIGSIQKSEGGEYMCHAVNIIGEAKSMAQVEVLSQDGRSLALPPPVMHQHVMEFDLEQNTGSRSPSPQEILLEVELDENEVKEFEKQVKIVTTPEFNPDNKSLILSLDVLPLALVEHTGSLVAKGNKDVKIDFEVTEMPPCFTTPLVDLEIPEKSEAVFECAVTGTPTPVVQWFKGETCIMPAAGTHVVSDKKGHHSLIVQNVGHSDSGTYRCKATNSIGETVCKSSLVVTDWQRAATEADGEVLREVALGTAGSAPQKFNLLVDSAIPNGSQTEIELEFEFEHATDDSQKAVRLVAVTEEEQEVEGEKCISINLDVFAEPAKEEGIEFTAEASESCSFEFQVTEAAPRFIKHISDCDASEGASACFQCLVDGSPKPSVSWYKDGVSLQGDRYFVEERQTGYHNLIIGNLIQSDAGEYKCMATNKAGTAETSAVLTVC</sequence>
<dbReference type="Pfam" id="PF07679">
    <property type="entry name" value="I-set"/>
    <property type="match status" value="3"/>
</dbReference>